<dbReference type="PANTHER" id="PTHR31285">
    <property type="entry name" value="NICOTINAMIDE MONONUCLEOTIDE ADENYLYLTRANSFERASE"/>
    <property type="match status" value="1"/>
</dbReference>
<feature type="non-terminal residue" evidence="1">
    <location>
        <position position="127"/>
    </location>
</feature>
<organism evidence="1">
    <name type="scientific">marine metagenome</name>
    <dbReference type="NCBI Taxonomy" id="408172"/>
    <lineage>
        <taxon>unclassified sequences</taxon>
        <taxon>metagenomes</taxon>
        <taxon>ecological metagenomes</taxon>
    </lineage>
</organism>
<evidence type="ECO:0008006" key="2">
    <source>
        <dbReference type="Google" id="ProtNLM"/>
    </source>
</evidence>
<accession>A0A382QIX8</accession>
<reference evidence="1" key="1">
    <citation type="submission" date="2018-05" db="EMBL/GenBank/DDBJ databases">
        <authorList>
            <person name="Lanie J.A."/>
            <person name="Ng W.-L."/>
            <person name="Kazmierczak K.M."/>
            <person name="Andrzejewski T.M."/>
            <person name="Davidsen T.M."/>
            <person name="Wayne K.J."/>
            <person name="Tettelin H."/>
            <person name="Glass J.I."/>
            <person name="Rusch D."/>
            <person name="Podicherti R."/>
            <person name="Tsui H.-C.T."/>
            <person name="Winkler M.E."/>
        </authorList>
    </citation>
    <scope>NUCLEOTIDE SEQUENCE</scope>
</reference>
<dbReference type="AlphaFoldDB" id="A0A382QIX8"/>
<evidence type="ECO:0000313" key="1">
    <source>
        <dbReference type="EMBL" id="SVC85469.1"/>
    </source>
</evidence>
<dbReference type="EMBL" id="UINC01114860">
    <property type="protein sequence ID" value="SVC85469.1"/>
    <property type="molecule type" value="Genomic_DNA"/>
</dbReference>
<sequence length="127" mass="13866">MDRKVGNLITRIHASENFKGSLVVTGCGSMSIAWLFSIPGSSNTLLSAYVPYSKKSLELYLDKDLTNHVSEKEALSIANAAYKNTLKFINTSEKDIKVFGIGCTGAIATNRNRKGEDRAHIAIKSKN</sequence>
<dbReference type="GO" id="GO:0005634">
    <property type="term" value="C:nucleus"/>
    <property type="evidence" value="ECO:0007669"/>
    <property type="project" value="TreeGrafter"/>
</dbReference>
<protein>
    <recommendedName>
        <fullName evidence="2">CinA C-terminal domain-containing protein</fullName>
    </recommendedName>
</protein>
<dbReference type="GO" id="GO:0005737">
    <property type="term" value="C:cytoplasm"/>
    <property type="evidence" value="ECO:0007669"/>
    <property type="project" value="TreeGrafter"/>
</dbReference>
<dbReference type="InterPro" id="IPR036653">
    <property type="entry name" value="CinA-like_C"/>
</dbReference>
<name>A0A382QIX8_9ZZZZ</name>
<dbReference type="GO" id="GO:0000309">
    <property type="term" value="F:nicotinamide-nucleotide adenylyltransferase activity"/>
    <property type="evidence" value="ECO:0007669"/>
    <property type="project" value="TreeGrafter"/>
</dbReference>
<dbReference type="PANTHER" id="PTHR31285:SF0">
    <property type="entry name" value="NICOTINAMIDE MONONUCLEOTIDE ADENYLYLTRANSFERASE"/>
    <property type="match status" value="1"/>
</dbReference>
<dbReference type="GO" id="GO:0016887">
    <property type="term" value="F:ATP hydrolysis activity"/>
    <property type="evidence" value="ECO:0007669"/>
    <property type="project" value="TreeGrafter"/>
</dbReference>
<gene>
    <name evidence="1" type="ORF">METZ01_LOCUS338323</name>
</gene>
<dbReference type="Gene3D" id="3.90.950.20">
    <property type="entry name" value="CinA-like"/>
    <property type="match status" value="1"/>
</dbReference>
<proteinExistence type="predicted"/>